<evidence type="ECO:0000256" key="1">
    <source>
        <dbReference type="SAM" id="MobiDB-lite"/>
    </source>
</evidence>
<name>A0A820NLV6_9BILA</name>
<evidence type="ECO:0000313" key="3">
    <source>
        <dbReference type="Proteomes" id="UP000663844"/>
    </source>
</evidence>
<feature type="compositionally biased region" description="Polar residues" evidence="1">
    <location>
        <begin position="92"/>
        <end position="112"/>
    </location>
</feature>
<accession>A0A820NLV6</accession>
<protein>
    <submittedName>
        <fullName evidence="2">Uncharacterized protein</fullName>
    </submittedName>
</protein>
<feature type="region of interest" description="Disordered" evidence="1">
    <location>
        <begin position="49"/>
        <end position="112"/>
    </location>
</feature>
<reference evidence="2" key="1">
    <citation type="submission" date="2021-02" db="EMBL/GenBank/DDBJ databases">
        <authorList>
            <person name="Nowell W R."/>
        </authorList>
    </citation>
    <scope>NUCLEOTIDE SEQUENCE</scope>
</reference>
<comment type="caution">
    <text evidence="2">The sequence shown here is derived from an EMBL/GenBank/DDBJ whole genome shotgun (WGS) entry which is preliminary data.</text>
</comment>
<feature type="non-terminal residue" evidence="2">
    <location>
        <position position="112"/>
    </location>
</feature>
<feature type="non-terminal residue" evidence="2">
    <location>
        <position position="1"/>
    </location>
</feature>
<gene>
    <name evidence="2" type="ORF">OXD698_LOCUS50891</name>
</gene>
<feature type="compositionally biased region" description="Acidic residues" evidence="1">
    <location>
        <begin position="70"/>
        <end position="85"/>
    </location>
</feature>
<organism evidence="2 3">
    <name type="scientific">Adineta steineri</name>
    <dbReference type="NCBI Taxonomy" id="433720"/>
    <lineage>
        <taxon>Eukaryota</taxon>
        <taxon>Metazoa</taxon>
        <taxon>Spiralia</taxon>
        <taxon>Gnathifera</taxon>
        <taxon>Rotifera</taxon>
        <taxon>Eurotatoria</taxon>
        <taxon>Bdelloidea</taxon>
        <taxon>Adinetida</taxon>
        <taxon>Adinetidae</taxon>
        <taxon>Adineta</taxon>
    </lineage>
</organism>
<dbReference type="Proteomes" id="UP000663844">
    <property type="component" value="Unassembled WGS sequence"/>
</dbReference>
<evidence type="ECO:0000313" key="2">
    <source>
        <dbReference type="EMBL" id="CAF4390779.1"/>
    </source>
</evidence>
<dbReference type="AlphaFoldDB" id="A0A820NLV6"/>
<sequence length="112" mass="12113">RMSSPATAKQLDSVTLLLKQTLAPASMIQTVQTRLENPTKYHLEQISRKQTLVADDPPSVDPSILPQDESSPDSEITSEMDDQLNDDATCGSVDSNTRGISITPRLSTTLTG</sequence>
<proteinExistence type="predicted"/>
<dbReference type="EMBL" id="CAJOAZ010025155">
    <property type="protein sequence ID" value="CAF4390779.1"/>
    <property type="molecule type" value="Genomic_DNA"/>
</dbReference>